<protein>
    <submittedName>
        <fullName evidence="1">(Mediterranean fruit fly) hypothetical protein</fullName>
    </submittedName>
</protein>
<evidence type="ECO:0000313" key="1">
    <source>
        <dbReference type="EMBL" id="CAD7012666.1"/>
    </source>
</evidence>
<dbReference type="Proteomes" id="UP000606786">
    <property type="component" value="Unassembled WGS sequence"/>
</dbReference>
<evidence type="ECO:0000313" key="2">
    <source>
        <dbReference type="Proteomes" id="UP000606786"/>
    </source>
</evidence>
<feature type="non-terminal residue" evidence="1">
    <location>
        <position position="1"/>
    </location>
</feature>
<accession>A0A811VBA7</accession>
<keyword evidence="2" id="KW-1185">Reference proteome</keyword>
<proteinExistence type="predicted"/>
<dbReference type="EMBL" id="CAJHJT010000056">
    <property type="protein sequence ID" value="CAD7012666.1"/>
    <property type="molecule type" value="Genomic_DNA"/>
</dbReference>
<comment type="caution">
    <text evidence="1">The sequence shown here is derived from an EMBL/GenBank/DDBJ whole genome shotgun (WGS) entry which is preliminary data.</text>
</comment>
<name>A0A811VBA7_CERCA</name>
<reference evidence="1" key="1">
    <citation type="submission" date="2020-11" db="EMBL/GenBank/DDBJ databases">
        <authorList>
            <person name="Whitehead M."/>
        </authorList>
    </citation>
    <scope>NUCLEOTIDE SEQUENCE</scope>
    <source>
        <strain evidence="1">EGII</strain>
    </source>
</reference>
<sequence>PTMHSKNCWLLKIMRHLLRHNTATTAALVAQVKSPTKHPADCNPKMPVHSTEAVGDCVLI</sequence>
<organism evidence="1 2">
    <name type="scientific">Ceratitis capitata</name>
    <name type="common">Mediterranean fruit fly</name>
    <name type="synonym">Tephritis capitata</name>
    <dbReference type="NCBI Taxonomy" id="7213"/>
    <lineage>
        <taxon>Eukaryota</taxon>
        <taxon>Metazoa</taxon>
        <taxon>Ecdysozoa</taxon>
        <taxon>Arthropoda</taxon>
        <taxon>Hexapoda</taxon>
        <taxon>Insecta</taxon>
        <taxon>Pterygota</taxon>
        <taxon>Neoptera</taxon>
        <taxon>Endopterygota</taxon>
        <taxon>Diptera</taxon>
        <taxon>Brachycera</taxon>
        <taxon>Muscomorpha</taxon>
        <taxon>Tephritoidea</taxon>
        <taxon>Tephritidae</taxon>
        <taxon>Ceratitis</taxon>
        <taxon>Ceratitis</taxon>
    </lineage>
</organism>
<gene>
    <name evidence="1" type="ORF">CCAP1982_LOCUS20773</name>
</gene>
<dbReference type="AlphaFoldDB" id="A0A811VBA7"/>